<protein>
    <submittedName>
        <fullName evidence="1">Uncharacterized protein</fullName>
    </submittedName>
</protein>
<evidence type="ECO:0000313" key="1">
    <source>
        <dbReference type="EMBL" id="EFU75394.1"/>
    </source>
</evidence>
<comment type="caution">
    <text evidence="1">The sequence shown here is derived from an EMBL/GenBank/DDBJ whole genome shotgun (WGS) entry which is preliminary data.</text>
</comment>
<dbReference type="AlphaFoldDB" id="E6LS17"/>
<name>E6LS17_9FIRM</name>
<reference evidence="1 2" key="1">
    <citation type="submission" date="2010-12" db="EMBL/GenBank/DDBJ databases">
        <authorList>
            <person name="Muzny D."/>
            <person name="Qin X."/>
            <person name="Deng J."/>
            <person name="Jiang H."/>
            <person name="Liu Y."/>
            <person name="Qu J."/>
            <person name="Song X.-Z."/>
            <person name="Zhang L."/>
            <person name="Thornton R."/>
            <person name="Coyle M."/>
            <person name="Francisco L."/>
            <person name="Jackson L."/>
            <person name="Javaid M."/>
            <person name="Korchina V."/>
            <person name="Kovar C."/>
            <person name="Mata R."/>
            <person name="Mathew T."/>
            <person name="Ngo R."/>
            <person name="Nguyen L."/>
            <person name="Nguyen N."/>
            <person name="Okwuonu G."/>
            <person name="Ongeri F."/>
            <person name="Pham C."/>
            <person name="Simmons D."/>
            <person name="Wilczek-Boney K."/>
            <person name="Hale W."/>
            <person name="Jakkamsetti A."/>
            <person name="Pham P."/>
            <person name="Ruth R."/>
            <person name="San Lucas F."/>
            <person name="Warren J."/>
            <person name="Zhang J."/>
            <person name="Zhao Z."/>
            <person name="Zhou C."/>
            <person name="Zhu D."/>
            <person name="Lee S."/>
            <person name="Bess C."/>
            <person name="Blankenburg K."/>
            <person name="Forbes L."/>
            <person name="Fu Q."/>
            <person name="Gubbala S."/>
            <person name="Hirani K."/>
            <person name="Jayaseelan J.C."/>
            <person name="Lara F."/>
            <person name="Munidasa M."/>
            <person name="Palculict T."/>
            <person name="Patil S."/>
            <person name="Pu L.-L."/>
            <person name="Saada N."/>
            <person name="Tang L."/>
            <person name="Weissenberger G."/>
            <person name="Zhu Y."/>
            <person name="Hemphill L."/>
            <person name="Shang Y."/>
            <person name="Youmans B."/>
            <person name="Ayvaz T."/>
            <person name="Ross M."/>
            <person name="Santibanez J."/>
            <person name="Aqrawi P."/>
            <person name="Gross S."/>
            <person name="Joshi V."/>
            <person name="Fowler G."/>
            <person name="Nazareth L."/>
            <person name="Reid J."/>
            <person name="Worley K."/>
            <person name="Petrosino J."/>
            <person name="Highlander S."/>
            <person name="Gibbs R."/>
        </authorList>
    </citation>
    <scope>NUCLEOTIDE SEQUENCE [LARGE SCALE GENOMIC DNA]</scope>
    <source>
        <strain evidence="1 2">DSM 3986</strain>
    </source>
</reference>
<accession>E6LS17</accession>
<evidence type="ECO:0000313" key="2">
    <source>
        <dbReference type="Proteomes" id="UP000003434"/>
    </source>
</evidence>
<dbReference type="HOGENOM" id="CLU_2666560_0_0_9"/>
<sequence>MVFHFSHAFFVCKLIIKHLFVKPANIKTEYHTFLANLKVVLLKISNYYFQEYSIGDFLYFKSNILDITYIIIYFL</sequence>
<dbReference type="Proteomes" id="UP000003434">
    <property type="component" value="Unassembled WGS sequence"/>
</dbReference>
<dbReference type="EMBL" id="AEPW01000106">
    <property type="protein sequence ID" value="EFU75394.1"/>
    <property type="molecule type" value="Genomic_DNA"/>
</dbReference>
<gene>
    <name evidence="1" type="ORF">HMPREF0381_2752</name>
</gene>
<organism evidence="1 2">
    <name type="scientific">Lachnoanaerobaculum saburreum DSM 3986</name>
    <dbReference type="NCBI Taxonomy" id="887325"/>
    <lineage>
        <taxon>Bacteria</taxon>
        <taxon>Bacillati</taxon>
        <taxon>Bacillota</taxon>
        <taxon>Clostridia</taxon>
        <taxon>Lachnospirales</taxon>
        <taxon>Lachnospiraceae</taxon>
        <taxon>Lachnoanaerobaculum</taxon>
    </lineage>
</organism>
<proteinExistence type="predicted"/>